<dbReference type="PROSITE" id="PS50928">
    <property type="entry name" value="ABC_TM1"/>
    <property type="match status" value="1"/>
</dbReference>
<evidence type="ECO:0000256" key="1">
    <source>
        <dbReference type="ARBA" id="ARBA00004651"/>
    </source>
</evidence>
<comment type="subcellular location">
    <subcellularLocation>
        <location evidence="1 7">Cell membrane</location>
        <topology evidence="1 7">Multi-pass membrane protein</topology>
    </subcellularLocation>
</comment>
<evidence type="ECO:0000259" key="8">
    <source>
        <dbReference type="PROSITE" id="PS50928"/>
    </source>
</evidence>
<dbReference type="Proteomes" id="UP000673394">
    <property type="component" value="Unassembled WGS sequence"/>
</dbReference>
<evidence type="ECO:0000313" key="9">
    <source>
        <dbReference type="EMBL" id="MBP3962005.1"/>
    </source>
</evidence>
<organism evidence="9 10">
    <name type="scientific">Paenibacillus lignilyticus</name>
    <dbReference type="NCBI Taxonomy" id="1172615"/>
    <lineage>
        <taxon>Bacteria</taxon>
        <taxon>Bacillati</taxon>
        <taxon>Bacillota</taxon>
        <taxon>Bacilli</taxon>
        <taxon>Bacillales</taxon>
        <taxon>Paenibacillaceae</taxon>
        <taxon>Paenibacillus</taxon>
    </lineage>
</organism>
<evidence type="ECO:0000256" key="5">
    <source>
        <dbReference type="ARBA" id="ARBA00022989"/>
    </source>
</evidence>
<evidence type="ECO:0000313" key="10">
    <source>
        <dbReference type="Proteomes" id="UP000673394"/>
    </source>
</evidence>
<evidence type="ECO:0000256" key="6">
    <source>
        <dbReference type="ARBA" id="ARBA00023136"/>
    </source>
</evidence>
<dbReference type="InterPro" id="IPR035906">
    <property type="entry name" value="MetI-like_sf"/>
</dbReference>
<feature type="transmembrane region" description="Helical" evidence="7">
    <location>
        <begin position="85"/>
        <end position="107"/>
    </location>
</feature>
<protein>
    <submittedName>
        <fullName evidence="9">Sugar ABC transporter permease</fullName>
    </submittedName>
</protein>
<dbReference type="SUPFAM" id="SSF161098">
    <property type="entry name" value="MetI-like"/>
    <property type="match status" value="1"/>
</dbReference>
<feature type="transmembrane region" description="Helical" evidence="7">
    <location>
        <begin position="176"/>
        <end position="195"/>
    </location>
</feature>
<reference evidence="9 10" key="1">
    <citation type="submission" date="2021-04" db="EMBL/GenBank/DDBJ databases">
        <title>Paenibacillus sp. DLE-14 whole genome sequence.</title>
        <authorList>
            <person name="Ham Y.J."/>
        </authorList>
    </citation>
    <scope>NUCLEOTIDE SEQUENCE [LARGE SCALE GENOMIC DNA]</scope>
    <source>
        <strain evidence="9 10">DLE-14</strain>
    </source>
</reference>
<evidence type="ECO:0000256" key="7">
    <source>
        <dbReference type="RuleBase" id="RU363032"/>
    </source>
</evidence>
<keyword evidence="4 7" id="KW-0812">Transmembrane</keyword>
<dbReference type="Gene3D" id="1.10.3720.10">
    <property type="entry name" value="MetI-like"/>
    <property type="match status" value="1"/>
</dbReference>
<feature type="domain" description="ABC transmembrane type-1" evidence="8">
    <location>
        <begin position="81"/>
        <end position="297"/>
    </location>
</feature>
<name>A0ABS5C7S6_9BACL</name>
<feature type="transmembrane region" description="Helical" evidence="7">
    <location>
        <begin position="119"/>
        <end position="140"/>
    </location>
</feature>
<comment type="similarity">
    <text evidence="7">Belongs to the binding-protein-dependent transport system permease family.</text>
</comment>
<evidence type="ECO:0000256" key="2">
    <source>
        <dbReference type="ARBA" id="ARBA00022448"/>
    </source>
</evidence>
<feature type="transmembrane region" description="Helical" evidence="7">
    <location>
        <begin position="216"/>
        <end position="239"/>
    </location>
</feature>
<dbReference type="EMBL" id="JAGKSP010000001">
    <property type="protein sequence ID" value="MBP3962005.1"/>
    <property type="molecule type" value="Genomic_DNA"/>
</dbReference>
<comment type="caution">
    <text evidence="9">The sequence shown here is derived from an EMBL/GenBank/DDBJ whole genome shotgun (WGS) entry which is preliminary data.</text>
</comment>
<keyword evidence="5 7" id="KW-1133">Transmembrane helix</keyword>
<dbReference type="InterPro" id="IPR000515">
    <property type="entry name" value="MetI-like"/>
</dbReference>
<keyword evidence="2 7" id="KW-0813">Transport</keyword>
<gene>
    <name evidence="9" type="ORF">I8J30_04720</name>
</gene>
<feature type="transmembrane region" description="Helical" evidence="7">
    <location>
        <begin position="283"/>
        <end position="301"/>
    </location>
</feature>
<keyword evidence="10" id="KW-1185">Reference proteome</keyword>
<dbReference type="Pfam" id="PF00528">
    <property type="entry name" value="BPD_transp_1"/>
    <property type="match status" value="1"/>
</dbReference>
<dbReference type="PANTHER" id="PTHR43227:SF11">
    <property type="entry name" value="BLL4140 PROTEIN"/>
    <property type="match status" value="1"/>
</dbReference>
<evidence type="ECO:0000256" key="3">
    <source>
        <dbReference type="ARBA" id="ARBA00022475"/>
    </source>
</evidence>
<dbReference type="PANTHER" id="PTHR43227">
    <property type="entry name" value="BLL4140 PROTEIN"/>
    <property type="match status" value="1"/>
</dbReference>
<keyword evidence="6 7" id="KW-0472">Membrane</keyword>
<evidence type="ECO:0000256" key="4">
    <source>
        <dbReference type="ARBA" id="ARBA00022692"/>
    </source>
</evidence>
<sequence>MSRGITSAFRKEWKHFTKGRSLLMISLPAIIVVFIFYYLPLFGIVIAFKDINYADGIWGSAWSGLNNFKFFFNSQDALRITRNTLLLNGVFIIVGTICSVIVGLLMAEMGRRLVKIFQTILFFPYFLSWVVVGFVTYILLNPTYGVINKAVEQFHGTAIDWYGNPSYWPLILTLTYLWKNVGYTAIIFFTGLLAIDSSYYEAASIDGASRFQQIRNISIPLITPLITMLTMLNIGRIFYSDFGLFYFIPRDAGMLYSTTDVMDTYVYRSLRVVGDLGMASAASLYQAVVGLLLVLTTNLLVRKYSKDNALF</sequence>
<dbReference type="RefSeq" id="WP_210655818.1">
    <property type="nucleotide sequence ID" value="NZ_JAGKSP010000001.1"/>
</dbReference>
<dbReference type="CDD" id="cd06261">
    <property type="entry name" value="TM_PBP2"/>
    <property type="match status" value="1"/>
</dbReference>
<feature type="transmembrane region" description="Helical" evidence="7">
    <location>
        <begin position="21"/>
        <end position="48"/>
    </location>
</feature>
<dbReference type="InterPro" id="IPR050809">
    <property type="entry name" value="UgpAE/MalFG_permease"/>
</dbReference>
<proteinExistence type="inferred from homology"/>
<accession>A0ABS5C7S6</accession>
<keyword evidence="3" id="KW-1003">Cell membrane</keyword>